<evidence type="ECO:0000313" key="17">
    <source>
        <dbReference type="EMBL" id="CAA9327877.1"/>
    </source>
</evidence>
<dbReference type="InterPro" id="IPR001789">
    <property type="entry name" value="Sig_transdc_resp-reg_receiver"/>
</dbReference>
<evidence type="ECO:0000256" key="5">
    <source>
        <dbReference type="ARBA" id="ARBA00022679"/>
    </source>
</evidence>
<name>A0A6J4LC37_9BACT</name>
<dbReference type="Pfam" id="PF00512">
    <property type="entry name" value="HisKA"/>
    <property type="match status" value="1"/>
</dbReference>
<dbReference type="InterPro" id="IPR003594">
    <property type="entry name" value="HATPase_dom"/>
</dbReference>
<evidence type="ECO:0000256" key="14">
    <source>
        <dbReference type="SAM" id="Phobius"/>
    </source>
</evidence>
<evidence type="ECO:0000256" key="12">
    <source>
        <dbReference type="PROSITE-ProRule" id="PRU00169"/>
    </source>
</evidence>
<comment type="catalytic activity">
    <reaction evidence="1">
        <text>ATP + protein L-histidine = ADP + protein N-phospho-L-histidine.</text>
        <dbReference type="EC" id="2.7.13.3"/>
    </reaction>
</comment>
<feature type="transmembrane region" description="Helical" evidence="14">
    <location>
        <begin position="128"/>
        <end position="146"/>
    </location>
</feature>
<dbReference type="InterPro" id="IPR004358">
    <property type="entry name" value="Sig_transdc_His_kin-like_C"/>
</dbReference>
<dbReference type="CDD" id="cd17574">
    <property type="entry name" value="REC_OmpR"/>
    <property type="match status" value="1"/>
</dbReference>
<dbReference type="InterPro" id="IPR011006">
    <property type="entry name" value="CheY-like_superfamily"/>
</dbReference>
<evidence type="ECO:0000256" key="13">
    <source>
        <dbReference type="SAM" id="Coils"/>
    </source>
</evidence>
<comment type="subcellular location">
    <subcellularLocation>
        <location evidence="2">Membrane</location>
    </subcellularLocation>
</comment>
<keyword evidence="5" id="KW-0808">Transferase</keyword>
<keyword evidence="4 12" id="KW-0597">Phosphoprotein</keyword>
<dbReference type="EC" id="2.7.13.3" evidence="3"/>
<gene>
    <name evidence="17" type="ORF">AVDCRST_MAG11-2321</name>
</gene>
<protein>
    <recommendedName>
        <fullName evidence="3">histidine kinase</fullName>
        <ecNumber evidence="3">2.7.13.3</ecNumber>
    </recommendedName>
</protein>
<evidence type="ECO:0000256" key="9">
    <source>
        <dbReference type="ARBA" id="ARBA00023012"/>
    </source>
</evidence>
<evidence type="ECO:0000256" key="6">
    <source>
        <dbReference type="ARBA" id="ARBA00022741"/>
    </source>
</evidence>
<dbReference type="SMART" id="SM00388">
    <property type="entry name" value="HisKA"/>
    <property type="match status" value="1"/>
</dbReference>
<dbReference type="Gene3D" id="3.30.565.10">
    <property type="entry name" value="Histidine kinase-like ATPase, C-terminal domain"/>
    <property type="match status" value="1"/>
</dbReference>
<dbReference type="FunFam" id="3.30.565.10:FF:000010">
    <property type="entry name" value="Sensor histidine kinase RcsC"/>
    <property type="match status" value="1"/>
</dbReference>
<accession>A0A6J4LC37</accession>
<dbReference type="GO" id="GO:0000155">
    <property type="term" value="F:phosphorelay sensor kinase activity"/>
    <property type="evidence" value="ECO:0007669"/>
    <property type="project" value="InterPro"/>
</dbReference>
<reference evidence="17" key="1">
    <citation type="submission" date="2020-02" db="EMBL/GenBank/DDBJ databases">
        <authorList>
            <person name="Meier V. D."/>
        </authorList>
    </citation>
    <scope>NUCLEOTIDE SEQUENCE</scope>
    <source>
        <strain evidence="17">AVDCRST_MAG11</strain>
    </source>
</reference>
<evidence type="ECO:0000256" key="3">
    <source>
        <dbReference type="ARBA" id="ARBA00012438"/>
    </source>
</evidence>
<dbReference type="InterPro" id="IPR036890">
    <property type="entry name" value="HATPase_C_sf"/>
</dbReference>
<dbReference type="CDD" id="cd00082">
    <property type="entry name" value="HisKA"/>
    <property type="match status" value="1"/>
</dbReference>
<dbReference type="FunFam" id="1.10.287.130:FF:000038">
    <property type="entry name" value="Sensory transduction histidine kinase"/>
    <property type="match status" value="1"/>
</dbReference>
<evidence type="ECO:0000256" key="4">
    <source>
        <dbReference type="ARBA" id="ARBA00022553"/>
    </source>
</evidence>
<evidence type="ECO:0000259" key="15">
    <source>
        <dbReference type="PROSITE" id="PS50109"/>
    </source>
</evidence>
<keyword evidence="6" id="KW-0547">Nucleotide-binding</keyword>
<dbReference type="InterPro" id="IPR003661">
    <property type="entry name" value="HisK_dim/P_dom"/>
</dbReference>
<dbReference type="PRINTS" id="PR00344">
    <property type="entry name" value="BCTRLSENSOR"/>
</dbReference>
<keyword evidence="9" id="KW-0902">Two-component regulatory system</keyword>
<dbReference type="PANTHER" id="PTHR43047">
    <property type="entry name" value="TWO-COMPONENT HISTIDINE PROTEIN KINASE"/>
    <property type="match status" value="1"/>
</dbReference>
<dbReference type="GO" id="GO:0009927">
    <property type="term" value="F:histidine phosphotransfer kinase activity"/>
    <property type="evidence" value="ECO:0007669"/>
    <property type="project" value="TreeGrafter"/>
</dbReference>
<dbReference type="PROSITE" id="PS50109">
    <property type="entry name" value="HIS_KIN"/>
    <property type="match status" value="1"/>
</dbReference>
<dbReference type="InterPro" id="IPR007894">
    <property type="entry name" value="MASE2"/>
</dbReference>
<keyword evidence="14" id="KW-1133">Transmembrane helix</keyword>
<evidence type="ECO:0000256" key="1">
    <source>
        <dbReference type="ARBA" id="ARBA00000085"/>
    </source>
</evidence>
<dbReference type="InterPro" id="IPR005467">
    <property type="entry name" value="His_kinase_dom"/>
</dbReference>
<dbReference type="SUPFAM" id="SSF52172">
    <property type="entry name" value="CheY-like"/>
    <property type="match status" value="1"/>
</dbReference>
<keyword evidence="7" id="KW-0418">Kinase</keyword>
<dbReference type="GO" id="GO:0005886">
    <property type="term" value="C:plasma membrane"/>
    <property type="evidence" value="ECO:0007669"/>
    <property type="project" value="TreeGrafter"/>
</dbReference>
<feature type="domain" description="Response regulatory" evidence="16">
    <location>
        <begin position="523"/>
        <end position="626"/>
    </location>
</feature>
<dbReference type="SMART" id="SM00387">
    <property type="entry name" value="HATPase_c"/>
    <property type="match status" value="1"/>
</dbReference>
<evidence type="ECO:0000256" key="7">
    <source>
        <dbReference type="ARBA" id="ARBA00022777"/>
    </source>
</evidence>
<keyword evidence="14" id="KW-0812">Transmembrane</keyword>
<evidence type="ECO:0000259" key="16">
    <source>
        <dbReference type="PROSITE" id="PS50110"/>
    </source>
</evidence>
<dbReference type="EMBL" id="CADCTU010000532">
    <property type="protein sequence ID" value="CAA9327877.1"/>
    <property type="molecule type" value="Genomic_DNA"/>
</dbReference>
<dbReference type="InterPro" id="IPR036097">
    <property type="entry name" value="HisK_dim/P_sf"/>
</dbReference>
<evidence type="ECO:0000256" key="2">
    <source>
        <dbReference type="ARBA" id="ARBA00004370"/>
    </source>
</evidence>
<feature type="domain" description="Histidine kinase" evidence="15">
    <location>
        <begin position="228"/>
        <end position="451"/>
    </location>
</feature>
<dbReference type="Gene3D" id="1.10.287.130">
    <property type="match status" value="1"/>
</dbReference>
<feature type="transmembrane region" description="Helical" evidence="14">
    <location>
        <begin position="152"/>
        <end position="171"/>
    </location>
</feature>
<keyword evidence="13" id="KW-0175">Coiled coil</keyword>
<dbReference type="Pfam" id="PF00072">
    <property type="entry name" value="Response_reg"/>
    <property type="match status" value="1"/>
</dbReference>
<dbReference type="PANTHER" id="PTHR43047:SF63">
    <property type="entry name" value="HISTIDINE KINASE"/>
    <property type="match status" value="1"/>
</dbReference>
<keyword evidence="8" id="KW-0067">ATP-binding</keyword>
<dbReference type="GO" id="GO:0005524">
    <property type="term" value="F:ATP binding"/>
    <property type="evidence" value="ECO:0007669"/>
    <property type="project" value="UniProtKB-KW"/>
</dbReference>
<dbReference type="SUPFAM" id="SSF55874">
    <property type="entry name" value="ATPase domain of HSP90 chaperone/DNA topoisomerase II/histidine kinase"/>
    <property type="match status" value="1"/>
</dbReference>
<dbReference type="SMART" id="SM00448">
    <property type="entry name" value="REC"/>
    <property type="match status" value="1"/>
</dbReference>
<dbReference type="Pfam" id="PF05230">
    <property type="entry name" value="MASE2"/>
    <property type="match status" value="1"/>
</dbReference>
<feature type="modified residue" description="4-aspartylphosphate" evidence="12">
    <location>
        <position position="572"/>
    </location>
</feature>
<dbReference type="Gene3D" id="3.40.50.2300">
    <property type="match status" value="1"/>
</dbReference>
<feature type="transmembrane region" description="Helical" evidence="14">
    <location>
        <begin position="80"/>
        <end position="99"/>
    </location>
</feature>
<evidence type="ECO:0000256" key="11">
    <source>
        <dbReference type="ARBA" id="ARBA00023306"/>
    </source>
</evidence>
<keyword evidence="11" id="KW-0131">Cell cycle</keyword>
<feature type="coiled-coil region" evidence="13">
    <location>
        <begin position="187"/>
        <end position="221"/>
    </location>
</feature>
<organism evidence="17">
    <name type="scientific">uncultured Gemmatimonadaceae bacterium</name>
    <dbReference type="NCBI Taxonomy" id="246130"/>
    <lineage>
        <taxon>Bacteria</taxon>
        <taxon>Pseudomonadati</taxon>
        <taxon>Gemmatimonadota</taxon>
        <taxon>Gemmatimonadia</taxon>
        <taxon>Gemmatimonadales</taxon>
        <taxon>Gemmatimonadaceae</taxon>
        <taxon>environmental samples</taxon>
    </lineage>
</organism>
<dbReference type="PROSITE" id="PS50110">
    <property type="entry name" value="RESPONSE_REGULATORY"/>
    <property type="match status" value="1"/>
</dbReference>
<sequence>MAVGARAERGAGRAVHPLVALDYPIRITGQTIFMGCIGSLLLSRPTPALVAVPALLQGLVWPHAAYLLAKRSRRSKQVELACLCADGLFFGAWSAYVHFNLWTSTLYLSALLLAFLSVGGWRLAAAAMAAAAAGAAAVGAVVGFRFDPSGPPITAALCISGIVVYSALFGIMSHRQARGLVAGRRLSEQQRRHIEETNRLLALARDESAAAQLRAEDANRAKSMFLANMSHELRTPLNAIIGYAEMLQEEASELDPAQVDQDLQRISGAGKHLLGLINDVLDLSKIEAGKMEIVREPFDVAQVIREATSTAAGVVERNGNTLAARVADDVGTIVGDATKVRQILLNLLSNAGKFTQQGAVTVTAGREAAGAQGEWVAIRITDTGMGMSPEQQARLFQAFTQVDATPTRKHGGTGLGLALSRRFARLMGGDITVRSAPGEGSEFTLRLPTRATDAALGDAVRDAQRDTRARPAYRGPRAGAAATGAVLAGGPAPLATAEFLVKPVDRERLAALLRAYRRAGSGRALVVDDDAPTRDLLCRLLEREGWEAVEADSGRAALAAVRERVPDLVLLDLMMPQMDGVDFLATFRLVRAWHAVPVVVITARTLAEADGIAVERYAAHLAPAAP</sequence>
<keyword evidence="10 14" id="KW-0472">Membrane</keyword>
<proteinExistence type="predicted"/>
<dbReference type="SUPFAM" id="SSF47384">
    <property type="entry name" value="Homodimeric domain of signal transducing histidine kinase"/>
    <property type="match status" value="1"/>
</dbReference>
<evidence type="ECO:0000256" key="8">
    <source>
        <dbReference type="ARBA" id="ARBA00022840"/>
    </source>
</evidence>
<dbReference type="AlphaFoldDB" id="A0A6J4LC37"/>
<evidence type="ECO:0000256" key="10">
    <source>
        <dbReference type="ARBA" id="ARBA00023136"/>
    </source>
</evidence>
<dbReference type="Pfam" id="PF02518">
    <property type="entry name" value="HATPase_c"/>
    <property type="match status" value="1"/>
</dbReference>
<dbReference type="CDD" id="cd16922">
    <property type="entry name" value="HATPase_EvgS-ArcB-TorS-like"/>
    <property type="match status" value="1"/>
</dbReference>